<evidence type="ECO:0000256" key="1">
    <source>
        <dbReference type="ARBA" id="ARBA00022737"/>
    </source>
</evidence>
<dbReference type="InterPro" id="IPR056125">
    <property type="entry name" value="DUF7708"/>
</dbReference>
<evidence type="ECO:0000259" key="3">
    <source>
        <dbReference type="Pfam" id="PF24809"/>
    </source>
</evidence>
<dbReference type="PANTHER" id="PTHR10039:SF10">
    <property type="entry name" value="NACHT DOMAIN-CONTAINING PROTEIN"/>
    <property type="match status" value="1"/>
</dbReference>
<dbReference type="STRING" id="420778.A0A1S8B6F0"/>
<gene>
    <name evidence="5" type="ORF">BK809_0000961</name>
</gene>
<evidence type="ECO:0000259" key="4">
    <source>
        <dbReference type="Pfam" id="PF24883"/>
    </source>
</evidence>
<dbReference type="Pfam" id="PF24883">
    <property type="entry name" value="NPHP3_N"/>
    <property type="match status" value="1"/>
</dbReference>
<feature type="domain" description="DUF7708" evidence="3">
    <location>
        <begin position="75"/>
        <end position="215"/>
    </location>
</feature>
<dbReference type="OrthoDB" id="7464126at2759"/>
<dbReference type="EMBL" id="MSZU01000113">
    <property type="protein sequence ID" value="OMP82771.1"/>
    <property type="molecule type" value="Genomic_DNA"/>
</dbReference>
<dbReference type="PANTHER" id="PTHR10039">
    <property type="entry name" value="AMELOGENIN"/>
    <property type="match status" value="1"/>
</dbReference>
<sequence>MSDIRTSLPIPTEPWERARSRFLEGLTEEEQANFRSATLETIYYQADVAHRDHQQKSKLHACRQKLRPLLDILEAFGKGLDVISNTGTVSMVMAPLWGSIRVALQVQIAQDSTDMFEKIVDMLTDIGYALPHFRDYERLFPSHERLLVAISEAYLMVIYFCTDIKELLIGSKISLTLACKSSWKPFAKKFDHYLKDFTKLQSRIDKEAHKADMIEAKQERKRQEDRRMALVRLNKKEKLREALRRISPYDYKAHHRRIQEMRHHGTATWLFDCQPFQEWLSAPTSSSFGCFGIPGSGKTILASSVNDHLVATQQPGVICYHYCSYEYPSSLKATAILGTFLRQILEREGHSAAVEESLYEDLQDKLDAPTPGELFSVISNYLKSGGKYFFLIDGVDELPHSEQAELAAVVQKALTDVSGCTVKIFLSCRREAVIDKKVLHPAHSVTISPANLSRDIRSFVEAVVDEKLKEGELKLRDPRLKFEIIDRLVTGAKEMFLWVKFQIDEICEAVSDEGIRETLENLPRDLVSTYARIIHRIETSTGGPTKLEIIGNVFRWLVCAKRPLTIEELKVAVALKPTDTSIPTARIPSDDGSKLVRICSSLVTLSKVDHTVRLAHHTVRQFILLHGSGSVPSNDDPIIYTEAGPISSAYTEYSKTVHFSASDAEWDIGELCLVFLHFDEFETQIQIRNADQTKVQATGEMVNTLLQGIVPSLGILGRSLAYLNGGTSIAVDKSKDVTFVLPKTKQNGTNQKPLFGQYPLLQYISTYWPFHLTRGFPTLVSDQKRRIYRMVKNVAFHKAFLFPARPWDNPKYTEVDLEHQHISQPTHLPLFRWALEHGSDYLWILLTREMTTNLRGYILVEMQPYREERDILVRAASGGSVLILKSLIFDLKVHFQCSAVPVDVLYRAIAVSSSSTAKQLFDIFDIPKKRDIQVALGQPTPERVFFRRRKLERNHSWLESTWFPGDLTKDRKRVFDALLARSMSEGDDELSEKICTSIFHDSNLRVEANFLSHFSCCKFVLDGEIVHEAEGPSISQSFDLQVHDKITAEFRVEGYEVDNDGKHVCVDSNIYNLVSLQPFKQELMKVRMGGESGAALANLTLLWMRAS</sequence>
<dbReference type="InterPro" id="IPR027417">
    <property type="entry name" value="P-loop_NTPase"/>
</dbReference>
<dbReference type="InterPro" id="IPR054471">
    <property type="entry name" value="GPIID_WHD"/>
</dbReference>
<dbReference type="Pfam" id="PF24809">
    <property type="entry name" value="DUF7708"/>
    <property type="match status" value="1"/>
</dbReference>
<dbReference type="SUPFAM" id="SSF52540">
    <property type="entry name" value="P-loop containing nucleoside triphosphate hydrolases"/>
    <property type="match status" value="1"/>
</dbReference>
<evidence type="ECO:0000313" key="6">
    <source>
        <dbReference type="Proteomes" id="UP000190776"/>
    </source>
</evidence>
<feature type="domain" description="Nephrocystin 3-like N-terminal" evidence="4">
    <location>
        <begin position="265"/>
        <end position="429"/>
    </location>
</feature>
<name>A0A1S8B6F0_9PEZI</name>
<proteinExistence type="predicted"/>
<comment type="caution">
    <text evidence="5">The sequence shown here is derived from an EMBL/GenBank/DDBJ whole genome shotgun (WGS) entry which is preliminary data.</text>
</comment>
<dbReference type="Pfam" id="PF22939">
    <property type="entry name" value="WHD_GPIID"/>
    <property type="match status" value="1"/>
</dbReference>
<accession>A0A1S8B6F0</accession>
<keyword evidence="1" id="KW-0677">Repeat</keyword>
<dbReference type="InterPro" id="IPR056884">
    <property type="entry name" value="NPHP3-like_N"/>
</dbReference>
<evidence type="ECO:0000313" key="5">
    <source>
        <dbReference type="EMBL" id="OMP82771.1"/>
    </source>
</evidence>
<protein>
    <submittedName>
        <fullName evidence="5">Vegetative incompatibility protein HET-E-1</fullName>
    </submittedName>
</protein>
<dbReference type="Gene3D" id="3.40.50.300">
    <property type="entry name" value="P-loop containing nucleotide triphosphate hydrolases"/>
    <property type="match status" value="1"/>
</dbReference>
<dbReference type="Proteomes" id="UP000190776">
    <property type="component" value="Unassembled WGS sequence"/>
</dbReference>
<feature type="domain" description="GPI inositol-deacylase winged helix" evidence="2">
    <location>
        <begin position="553"/>
        <end position="627"/>
    </location>
</feature>
<reference evidence="5 6" key="1">
    <citation type="submission" date="2017-01" db="EMBL/GenBank/DDBJ databases">
        <title>Draft genome sequence of Diplodia seriata F98.1, a fungal species involved in grapevine trunk diseases.</title>
        <authorList>
            <person name="Robert-Siegwald G."/>
            <person name="Vallet J."/>
            <person name="Abou-Mansour E."/>
            <person name="Xu J."/>
            <person name="Rey P."/>
            <person name="Bertsch C."/>
            <person name="Rego C."/>
            <person name="Larignon P."/>
            <person name="Fontaine F."/>
            <person name="Lebrun M.-H."/>
        </authorList>
    </citation>
    <scope>NUCLEOTIDE SEQUENCE [LARGE SCALE GENOMIC DNA]</scope>
    <source>
        <strain evidence="5 6">F98.1</strain>
    </source>
</reference>
<evidence type="ECO:0000259" key="2">
    <source>
        <dbReference type="Pfam" id="PF22939"/>
    </source>
</evidence>
<dbReference type="AlphaFoldDB" id="A0A1S8B6F0"/>
<organism evidence="5 6">
    <name type="scientific">Diplodia seriata</name>
    <dbReference type="NCBI Taxonomy" id="420778"/>
    <lineage>
        <taxon>Eukaryota</taxon>
        <taxon>Fungi</taxon>
        <taxon>Dikarya</taxon>
        <taxon>Ascomycota</taxon>
        <taxon>Pezizomycotina</taxon>
        <taxon>Dothideomycetes</taxon>
        <taxon>Dothideomycetes incertae sedis</taxon>
        <taxon>Botryosphaeriales</taxon>
        <taxon>Botryosphaeriaceae</taxon>
        <taxon>Diplodia</taxon>
    </lineage>
</organism>